<evidence type="ECO:0000313" key="4">
    <source>
        <dbReference type="EMBL" id="MBD3917583.1"/>
    </source>
</evidence>
<sequence>MYKLKHVIVSFCAGALFFSGVSYAADPSKIEAVVKPLKFFFDGVEKKLPDKQTSIMYNGTTYVPLRFAAEAFGQGVRYDGAKSSVYFTSPKQRTGADFVATVNGIGIKQQQLFEALIQGGNGNNVLDGLITYELVKQAADSKGITISDEDIQRELNIIISSMGSRENFEQALEQYQMTEKDLYPNLLNQARLRKLLIAQVKITDSEISSYYNQNKDSFNTPEQVKASHILVDTKAEADAIYTQLKNGADFAQLAQEKSIDTGSGVGGGDLGYFERGMMVTEFEDAAFSLKVGEISSPVQSQFGYHIILVTDHKAAVTKTLEDVKDQIKETLTSQKIYELSQTFVSDLRAKADIKNLLTTSTTNNK</sequence>
<dbReference type="PANTHER" id="PTHR47245:SF2">
    <property type="entry name" value="PEPTIDYL-PROLYL CIS-TRANS ISOMERASE HP_0175-RELATED"/>
    <property type="match status" value="1"/>
</dbReference>
<dbReference type="PROSITE" id="PS01096">
    <property type="entry name" value="PPIC_PPIASE_1"/>
    <property type="match status" value="1"/>
</dbReference>
<dbReference type="InterPro" id="IPR050245">
    <property type="entry name" value="PrsA_foldase"/>
</dbReference>
<keyword evidence="2" id="KW-0732">Signal</keyword>
<dbReference type="PANTHER" id="PTHR47245">
    <property type="entry name" value="PEPTIDYLPROLYL ISOMERASE"/>
    <property type="match status" value="1"/>
</dbReference>
<dbReference type="InterPro" id="IPR036582">
    <property type="entry name" value="Mao_N_sf"/>
</dbReference>
<keyword evidence="1" id="KW-0697">Rotamase</keyword>
<dbReference type="RefSeq" id="WP_191201868.1">
    <property type="nucleotide sequence ID" value="NZ_JACXZA010000001.1"/>
</dbReference>
<evidence type="ECO:0000259" key="3">
    <source>
        <dbReference type="PROSITE" id="PS50198"/>
    </source>
</evidence>
<evidence type="ECO:0000256" key="1">
    <source>
        <dbReference type="PROSITE-ProRule" id="PRU00278"/>
    </source>
</evidence>
<dbReference type="Pfam" id="PF13616">
    <property type="entry name" value="Rotamase_3"/>
    <property type="match status" value="1"/>
</dbReference>
<dbReference type="Gene3D" id="3.10.50.40">
    <property type="match status" value="1"/>
</dbReference>
<accession>A0ABR8MNQ8</accession>
<dbReference type="SUPFAM" id="SSF55383">
    <property type="entry name" value="Copper amine oxidase, domain N"/>
    <property type="match status" value="1"/>
</dbReference>
<feature type="chain" id="PRO_5047091847" evidence="2">
    <location>
        <begin position="25"/>
        <end position="365"/>
    </location>
</feature>
<evidence type="ECO:0000313" key="5">
    <source>
        <dbReference type="Proteomes" id="UP000609346"/>
    </source>
</evidence>
<protein>
    <submittedName>
        <fullName evidence="4">Peptidylprolyl isomerase</fullName>
    </submittedName>
</protein>
<feature type="domain" description="PpiC" evidence="3">
    <location>
        <begin position="221"/>
        <end position="311"/>
    </location>
</feature>
<comment type="caution">
    <text evidence="4">The sequence shown here is derived from an EMBL/GenBank/DDBJ whole genome shotgun (WGS) entry which is preliminary data.</text>
</comment>
<keyword evidence="5" id="KW-1185">Reference proteome</keyword>
<feature type="signal peptide" evidence="2">
    <location>
        <begin position="1"/>
        <end position="24"/>
    </location>
</feature>
<keyword evidence="1 4" id="KW-0413">Isomerase</keyword>
<dbReference type="Pfam" id="PF07833">
    <property type="entry name" value="Cu_amine_oxidN1"/>
    <property type="match status" value="1"/>
</dbReference>
<dbReference type="InterPro" id="IPR023058">
    <property type="entry name" value="PPIase_PpiC_CS"/>
</dbReference>
<dbReference type="InterPro" id="IPR000297">
    <property type="entry name" value="PPIase_PpiC"/>
</dbReference>
<dbReference type="SUPFAM" id="SSF54534">
    <property type="entry name" value="FKBP-like"/>
    <property type="match status" value="1"/>
</dbReference>
<reference evidence="4 5" key="1">
    <citation type="submission" date="2020-09" db="EMBL/GenBank/DDBJ databases">
        <title>Paenibacillus sp. strain PR3 16S rRNA gene Genome sequencing and assembly.</title>
        <authorList>
            <person name="Kim J."/>
        </authorList>
    </citation>
    <scope>NUCLEOTIDE SEQUENCE [LARGE SCALE GENOMIC DNA]</scope>
    <source>
        <strain evidence="4 5">PR3</strain>
    </source>
</reference>
<gene>
    <name evidence="4" type="ORF">H8B09_02360</name>
</gene>
<dbReference type="PROSITE" id="PS50198">
    <property type="entry name" value="PPIC_PPIASE_2"/>
    <property type="match status" value="1"/>
</dbReference>
<dbReference type="GO" id="GO:0016853">
    <property type="term" value="F:isomerase activity"/>
    <property type="evidence" value="ECO:0007669"/>
    <property type="project" value="UniProtKB-KW"/>
</dbReference>
<dbReference type="Proteomes" id="UP000609346">
    <property type="component" value="Unassembled WGS sequence"/>
</dbReference>
<organism evidence="4 5">
    <name type="scientific">Paenibacillus terricola</name>
    <dbReference type="NCBI Taxonomy" id="2763503"/>
    <lineage>
        <taxon>Bacteria</taxon>
        <taxon>Bacillati</taxon>
        <taxon>Bacillota</taxon>
        <taxon>Bacilli</taxon>
        <taxon>Bacillales</taxon>
        <taxon>Paenibacillaceae</taxon>
        <taxon>Paenibacillus</taxon>
    </lineage>
</organism>
<name>A0ABR8MNQ8_9BACL</name>
<dbReference type="InterPro" id="IPR012854">
    <property type="entry name" value="Cu_amine_oxidase-like_N"/>
</dbReference>
<dbReference type="Pfam" id="PF13624">
    <property type="entry name" value="SurA_N_3"/>
    <property type="match status" value="1"/>
</dbReference>
<dbReference type="Gene3D" id="1.10.4030.10">
    <property type="entry name" value="Porin chaperone SurA, peptide-binding domain"/>
    <property type="match status" value="1"/>
</dbReference>
<dbReference type="InterPro" id="IPR046357">
    <property type="entry name" value="PPIase_dom_sf"/>
</dbReference>
<dbReference type="EMBL" id="JACXZA010000001">
    <property type="protein sequence ID" value="MBD3917583.1"/>
    <property type="molecule type" value="Genomic_DNA"/>
</dbReference>
<evidence type="ECO:0000256" key="2">
    <source>
        <dbReference type="SAM" id="SignalP"/>
    </source>
</evidence>
<proteinExistence type="predicted"/>